<sequence>MGQALREVIDAVASCQFEVGAQPTRGGHAHEDVVGGRRMLPRRARGRGQRRGLATVSCHVMHELVRCVLASASDLYPRIQDLICCSTQRKSEGYDASSIQGILSIRSIENPLIQNECPKGFGGN</sequence>
<dbReference type="AlphaFoldDB" id="A0A1D6QKS6"/>
<dbReference type="EMBL" id="CM000780">
    <property type="protein sequence ID" value="AQK58314.1"/>
    <property type="molecule type" value="Genomic_DNA"/>
</dbReference>
<protein>
    <submittedName>
        <fullName evidence="1">Uncharacterized protein</fullName>
    </submittedName>
</protein>
<organism evidence="1">
    <name type="scientific">Zea mays</name>
    <name type="common">Maize</name>
    <dbReference type="NCBI Taxonomy" id="4577"/>
    <lineage>
        <taxon>Eukaryota</taxon>
        <taxon>Viridiplantae</taxon>
        <taxon>Streptophyta</taxon>
        <taxon>Embryophyta</taxon>
        <taxon>Tracheophyta</taxon>
        <taxon>Spermatophyta</taxon>
        <taxon>Magnoliopsida</taxon>
        <taxon>Liliopsida</taxon>
        <taxon>Poales</taxon>
        <taxon>Poaceae</taxon>
        <taxon>PACMAD clade</taxon>
        <taxon>Panicoideae</taxon>
        <taxon>Andropogonodae</taxon>
        <taxon>Andropogoneae</taxon>
        <taxon>Tripsacinae</taxon>
        <taxon>Zea</taxon>
    </lineage>
</organism>
<gene>
    <name evidence="1" type="ORF">ZEAMMB73_Zm00001d052899</name>
</gene>
<reference evidence="1" key="1">
    <citation type="submission" date="2015-12" db="EMBL/GenBank/DDBJ databases">
        <title>Update maize B73 reference genome by single molecule sequencing technologies.</title>
        <authorList>
            <consortium name="Maize Genome Sequencing Project"/>
            <person name="Ware D."/>
        </authorList>
    </citation>
    <scope>NUCLEOTIDE SEQUENCE</scope>
    <source>
        <tissue evidence="1">Seedling</tissue>
    </source>
</reference>
<proteinExistence type="predicted"/>
<name>A0A1D6QKS6_MAIZE</name>
<dbReference type="InParanoid" id="A0A1D6QKS6"/>
<accession>A0A1D6QKS6</accession>
<evidence type="ECO:0000313" key="1">
    <source>
        <dbReference type="EMBL" id="AQK58314.1"/>
    </source>
</evidence>